<evidence type="ECO:0000256" key="10">
    <source>
        <dbReference type="ARBA" id="ARBA00022946"/>
    </source>
</evidence>
<sequence>MNNIIRLWDGPSLTYHAENATTALVSGNVIAVPTDTLYGIAALAQNNTAIDKIYQIKKRSSMKPLAICVAEVDDVYKWGEVTVPHSLLTLLLPGPVTLIFHRTPHLNPSLNPGTDLVGIRIPNEEFIRTLTRCCDSPLALTSANVSMKTSPLCINEFSELWNKLHSVYDNGPIGDELDCREGSTIVDLSQPGSYRLVRRGVAFEHTTRVLQQFNLTLVD</sequence>
<dbReference type="NCBIfam" id="TIGR00057">
    <property type="entry name" value="L-threonylcarbamoyladenylate synthase"/>
    <property type="match status" value="1"/>
</dbReference>
<evidence type="ECO:0000256" key="1">
    <source>
        <dbReference type="ARBA" id="ARBA00004173"/>
    </source>
</evidence>
<evidence type="ECO:0000256" key="7">
    <source>
        <dbReference type="ARBA" id="ARBA00022475"/>
    </source>
</evidence>
<name>A0AAE1GNC7_PETCI</name>
<evidence type="ECO:0000256" key="5">
    <source>
        <dbReference type="ARBA" id="ARBA00012584"/>
    </source>
</evidence>
<evidence type="ECO:0000313" key="18">
    <source>
        <dbReference type="Proteomes" id="UP001286313"/>
    </source>
</evidence>
<evidence type="ECO:0000256" key="2">
    <source>
        <dbReference type="ARBA" id="ARBA00004202"/>
    </source>
</evidence>
<comment type="similarity">
    <text evidence="4">Belongs to the SUA5 family.</text>
</comment>
<feature type="domain" description="YrdC-like" evidence="16">
    <location>
        <begin position="14"/>
        <end position="202"/>
    </location>
</feature>
<evidence type="ECO:0000256" key="15">
    <source>
        <dbReference type="ARBA" id="ARBA00063146"/>
    </source>
</evidence>
<evidence type="ECO:0000313" key="17">
    <source>
        <dbReference type="EMBL" id="KAK3895031.1"/>
    </source>
</evidence>
<dbReference type="GO" id="GO:0061710">
    <property type="term" value="F:L-threonylcarbamoyladenylate synthase"/>
    <property type="evidence" value="ECO:0007669"/>
    <property type="project" value="UniProtKB-EC"/>
</dbReference>
<dbReference type="InterPro" id="IPR017945">
    <property type="entry name" value="DHBP_synth_RibB-like_a/b_dom"/>
</dbReference>
<evidence type="ECO:0000259" key="16">
    <source>
        <dbReference type="PROSITE" id="PS51163"/>
    </source>
</evidence>
<keyword evidence="18" id="KW-1185">Reference proteome</keyword>
<comment type="subunit">
    <text evidence="15">Interacts with RSC1A1.</text>
</comment>
<evidence type="ECO:0000256" key="14">
    <source>
        <dbReference type="ARBA" id="ARBA00058524"/>
    </source>
</evidence>
<evidence type="ECO:0000256" key="12">
    <source>
        <dbReference type="ARBA" id="ARBA00023136"/>
    </source>
</evidence>
<evidence type="ECO:0000256" key="8">
    <source>
        <dbReference type="ARBA" id="ARBA00022490"/>
    </source>
</evidence>
<evidence type="ECO:0000256" key="3">
    <source>
        <dbReference type="ARBA" id="ARBA00004496"/>
    </source>
</evidence>
<reference evidence="17" key="1">
    <citation type="submission" date="2023-10" db="EMBL/GenBank/DDBJ databases">
        <title>Genome assemblies of two species of porcelain crab, Petrolisthes cinctipes and Petrolisthes manimaculis (Anomura: Porcellanidae).</title>
        <authorList>
            <person name="Angst P."/>
        </authorList>
    </citation>
    <scope>NUCLEOTIDE SEQUENCE</scope>
    <source>
        <strain evidence="17">PB745_01</strain>
        <tissue evidence="17">Gill</tissue>
    </source>
</reference>
<protein>
    <recommendedName>
        <fullName evidence="6">Threonylcarbamoyl-AMP synthase</fullName>
        <ecNumber evidence="5">2.7.7.87</ecNumber>
    </recommendedName>
</protein>
<dbReference type="GO" id="GO:0000049">
    <property type="term" value="F:tRNA binding"/>
    <property type="evidence" value="ECO:0007669"/>
    <property type="project" value="TreeGrafter"/>
</dbReference>
<organism evidence="17 18">
    <name type="scientific">Petrolisthes cinctipes</name>
    <name type="common">Flat porcelain crab</name>
    <dbReference type="NCBI Taxonomy" id="88211"/>
    <lineage>
        <taxon>Eukaryota</taxon>
        <taxon>Metazoa</taxon>
        <taxon>Ecdysozoa</taxon>
        <taxon>Arthropoda</taxon>
        <taxon>Crustacea</taxon>
        <taxon>Multicrustacea</taxon>
        <taxon>Malacostraca</taxon>
        <taxon>Eumalacostraca</taxon>
        <taxon>Eucarida</taxon>
        <taxon>Decapoda</taxon>
        <taxon>Pleocyemata</taxon>
        <taxon>Anomura</taxon>
        <taxon>Galatheoidea</taxon>
        <taxon>Porcellanidae</taxon>
        <taxon>Petrolisthes</taxon>
    </lineage>
</organism>
<comment type="caution">
    <text evidence="17">The sequence shown here is derived from an EMBL/GenBank/DDBJ whole genome shotgun (WGS) entry which is preliminary data.</text>
</comment>
<keyword evidence="8" id="KW-0963">Cytoplasm</keyword>
<dbReference type="GO" id="GO:0005739">
    <property type="term" value="C:mitochondrion"/>
    <property type="evidence" value="ECO:0007669"/>
    <property type="project" value="UniProtKB-SubCell"/>
</dbReference>
<dbReference type="Pfam" id="PF01300">
    <property type="entry name" value="Sua5_yciO_yrdC"/>
    <property type="match status" value="1"/>
</dbReference>
<keyword evidence="10" id="KW-0809">Transit peptide</keyword>
<evidence type="ECO:0000256" key="9">
    <source>
        <dbReference type="ARBA" id="ARBA00022679"/>
    </source>
</evidence>
<evidence type="ECO:0000256" key="4">
    <source>
        <dbReference type="ARBA" id="ARBA00007663"/>
    </source>
</evidence>
<dbReference type="SUPFAM" id="SSF55821">
    <property type="entry name" value="YrdC/RibB"/>
    <property type="match status" value="1"/>
</dbReference>
<keyword evidence="12" id="KW-0472">Membrane</keyword>
<dbReference type="EC" id="2.7.7.87" evidence="5"/>
<dbReference type="GO" id="GO:0003725">
    <property type="term" value="F:double-stranded RNA binding"/>
    <property type="evidence" value="ECO:0007669"/>
    <property type="project" value="InterPro"/>
</dbReference>
<keyword evidence="9" id="KW-0808">Transferase</keyword>
<comment type="subcellular location">
    <subcellularLocation>
        <location evidence="2">Cell membrane</location>
        <topology evidence="2">Peripheral membrane protein</topology>
    </subcellularLocation>
    <subcellularLocation>
        <location evidence="3">Cytoplasm</location>
    </subcellularLocation>
    <subcellularLocation>
        <location evidence="1">Mitochondrion</location>
    </subcellularLocation>
</comment>
<comment type="function">
    <text evidence="14">Cytoplasmic and mitochondrial threonylcarbamoyl-AMP synthase required for the formation of a threonylcarbamoyl group on adenosine at position 37 (t(6)A37) in tRNAs that read codons beginning with adenine. Catalyzes the conversion of L-threonine, HCO(3)(-)/CO(2) and ATP to give threonylcarbamoyl-AMP (TC-AMP) as the acyladenylate intermediate, with the release of diphosphate. Participates in t(6)A37 formation in cytoplasmic and mitochondrial tRNAs. May regulate the activity of some transporters.</text>
</comment>
<evidence type="ECO:0000256" key="11">
    <source>
        <dbReference type="ARBA" id="ARBA00023128"/>
    </source>
</evidence>
<dbReference type="FunFam" id="3.90.870.10:FF:000007">
    <property type="entry name" value="YrdC N6-threonylcarbamoyltransferase domain containing"/>
    <property type="match status" value="1"/>
</dbReference>
<keyword evidence="7" id="KW-1003">Cell membrane</keyword>
<dbReference type="InterPro" id="IPR050156">
    <property type="entry name" value="TC-AMP_synthase_SUA5"/>
</dbReference>
<gene>
    <name evidence="17" type="ORF">Pcinc_001239</name>
</gene>
<evidence type="ECO:0000256" key="13">
    <source>
        <dbReference type="ARBA" id="ARBA00048366"/>
    </source>
</evidence>
<dbReference type="GO" id="GO:0006450">
    <property type="term" value="P:regulation of translational fidelity"/>
    <property type="evidence" value="ECO:0007669"/>
    <property type="project" value="TreeGrafter"/>
</dbReference>
<dbReference type="PANTHER" id="PTHR17490:SF10">
    <property type="entry name" value="THREONYLCARBAMOYL-AMP SYNTHASE"/>
    <property type="match status" value="1"/>
</dbReference>
<comment type="catalytic activity">
    <reaction evidence="13">
        <text>L-threonine + hydrogencarbonate + ATP = L-threonylcarbamoyladenylate + diphosphate + H2O</text>
        <dbReference type="Rhea" id="RHEA:36407"/>
        <dbReference type="ChEBI" id="CHEBI:15377"/>
        <dbReference type="ChEBI" id="CHEBI:17544"/>
        <dbReference type="ChEBI" id="CHEBI:30616"/>
        <dbReference type="ChEBI" id="CHEBI:33019"/>
        <dbReference type="ChEBI" id="CHEBI:57926"/>
        <dbReference type="ChEBI" id="CHEBI:73682"/>
        <dbReference type="EC" id="2.7.7.87"/>
    </reaction>
</comment>
<dbReference type="InterPro" id="IPR006070">
    <property type="entry name" value="Sua5-like_dom"/>
</dbReference>
<dbReference type="GO" id="GO:0005886">
    <property type="term" value="C:plasma membrane"/>
    <property type="evidence" value="ECO:0007669"/>
    <property type="project" value="UniProtKB-SubCell"/>
</dbReference>
<evidence type="ECO:0000256" key="6">
    <source>
        <dbReference type="ARBA" id="ARBA00015492"/>
    </source>
</evidence>
<dbReference type="AlphaFoldDB" id="A0AAE1GNC7"/>
<dbReference type="PROSITE" id="PS51163">
    <property type="entry name" value="YRDC"/>
    <property type="match status" value="1"/>
</dbReference>
<dbReference type="EMBL" id="JAWQEG010000071">
    <property type="protein sequence ID" value="KAK3895031.1"/>
    <property type="molecule type" value="Genomic_DNA"/>
</dbReference>
<proteinExistence type="inferred from homology"/>
<keyword evidence="11" id="KW-0496">Mitochondrion</keyword>
<accession>A0AAE1GNC7</accession>
<dbReference type="PANTHER" id="PTHR17490">
    <property type="entry name" value="SUA5"/>
    <property type="match status" value="1"/>
</dbReference>
<dbReference type="Proteomes" id="UP001286313">
    <property type="component" value="Unassembled WGS sequence"/>
</dbReference>
<dbReference type="Gene3D" id="3.90.870.10">
    <property type="entry name" value="DHBP synthase"/>
    <property type="match status" value="1"/>
</dbReference>